<feature type="compositionally biased region" description="Basic and acidic residues" evidence="7">
    <location>
        <begin position="1135"/>
        <end position="1165"/>
    </location>
</feature>
<dbReference type="Gene3D" id="1.25.40.860">
    <property type="match status" value="2"/>
</dbReference>
<protein>
    <recommendedName>
        <fullName evidence="6">Eukaryotic translation initiation factor 3 subunit A</fullName>
        <shortName evidence="6">eIF3a</shortName>
    </recommendedName>
    <alternativeName>
        <fullName evidence="6">Eukaryotic translation initiation factor 3 subunit 10</fullName>
    </alternativeName>
</protein>
<dbReference type="FunFam" id="1.25.40.860:FF:000001">
    <property type="entry name" value="Eukaryotic translation initiation factor 3 subunit A"/>
    <property type="match status" value="1"/>
</dbReference>
<gene>
    <name evidence="9" type="ORF">Cfor_06574</name>
</gene>
<comment type="subcellular location">
    <subcellularLocation>
        <location evidence="1 6">Cytoplasm</location>
    </subcellularLocation>
</comment>
<feature type="region of interest" description="Disordered" evidence="7">
    <location>
        <begin position="1134"/>
        <end position="1205"/>
    </location>
</feature>
<keyword evidence="4 6" id="KW-0694">RNA-binding</keyword>
<dbReference type="GO" id="GO:0071541">
    <property type="term" value="C:eukaryotic translation initiation factor 3 complex, eIF3m"/>
    <property type="evidence" value="ECO:0007669"/>
    <property type="project" value="TreeGrafter"/>
</dbReference>
<dbReference type="HAMAP" id="MF_03000">
    <property type="entry name" value="eIF3a"/>
    <property type="match status" value="1"/>
</dbReference>
<evidence type="ECO:0000313" key="9">
    <source>
        <dbReference type="EMBL" id="GFG28643.1"/>
    </source>
</evidence>
<dbReference type="OrthoDB" id="18884at2759"/>
<feature type="compositionally biased region" description="Basic and acidic residues" evidence="7">
    <location>
        <begin position="767"/>
        <end position="860"/>
    </location>
</feature>
<dbReference type="InterPro" id="IPR027512">
    <property type="entry name" value="EIF3A"/>
</dbReference>
<dbReference type="Pfam" id="PF22591">
    <property type="entry name" value="eIF3a_PCI_TPR-like"/>
    <property type="match status" value="1"/>
</dbReference>
<evidence type="ECO:0000256" key="4">
    <source>
        <dbReference type="ARBA" id="ARBA00022884"/>
    </source>
</evidence>
<comment type="subunit">
    <text evidence="6">Component of the eukaryotic translation initiation factor 3 (eIF-3) complex.</text>
</comment>
<dbReference type="Gene3D" id="4.10.860.10">
    <property type="entry name" value="UVR domain"/>
    <property type="match status" value="1"/>
</dbReference>
<dbReference type="GO" id="GO:0003743">
    <property type="term" value="F:translation initiation factor activity"/>
    <property type="evidence" value="ECO:0007669"/>
    <property type="project" value="UniProtKB-UniRule"/>
</dbReference>
<feature type="region of interest" description="Disordered" evidence="7">
    <location>
        <begin position="614"/>
        <end position="634"/>
    </location>
</feature>
<reference evidence="10" key="1">
    <citation type="submission" date="2020-01" db="EMBL/GenBank/DDBJ databases">
        <title>Draft genome sequence of the Termite Coptotermes fromosanus.</title>
        <authorList>
            <person name="Itakura S."/>
            <person name="Yosikawa Y."/>
            <person name="Umezawa K."/>
        </authorList>
    </citation>
    <scope>NUCLEOTIDE SEQUENCE [LARGE SCALE GENOMIC DNA]</scope>
</reference>
<comment type="caution">
    <text evidence="9">The sequence shown here is derived from an EMBL/GenBank/DDBJ whole genome shotgun (WGS) entry which is preliminary data.</text>
</comment>
<comment type="function">
    <text evidence="6">RNA-binding component of the eukaryotic translation initiation factor 3 (eIF-3) complex, which is involved in protein synthesis of a specialized repertoire of mRNAs and, together with other initiation factors, stimulates binding of mRNA and methionyl-tRNAi to the 40S ribosome. The eIF-3 complex specifically targets and initiates translation of a subset of mRNAs involved in cell proliferation.</text>
</comment>
<dbReference type="GO" id="GO:0033290">
    <property type="term" value="C:eukaryotic 48S preinitiation complex"/>
    <property type="evidence" value="ECO:0007669"/>
    <property type="project" value="UniProtKB-UniRule"/>
</dbReference>
<feature type="domain" description="PCI" evidence="8">
    <location>
        <begin position="317"/>
        <end position="498"/>
    </location>
</feature>
<feature type="compositionally biased region" description="Basic and acidic residues" evidence="7">
    <location>
        <begin position="918"/>
        <end position="1089"/>
    </location>
</feature>
<evidence type="ECO:0000256" key="7">
    <source>
        <dbReference type="SAM" id="MobiDB-lite"/>
    </source>
</evidence>
<dbReference type="PANTHER" id="PTHR14005:SF0">
    <property type="entry name" value="EUKARYOTIC TRANSLATION INITIATION FACTOR 3 SUBUNIT A"/>
    <property type="match status" value="1"/>
</dbReference>
<proteinExistence type="inferred from homology"/>
<sequence>MARYGQRPENALKRANEFIEVGKPARALDTLYEVFRNKKWAYSWSESVLEPIMFKYLDLCVELKKSHIAKEGLFQYRNMFQSVNVSSLENVIRGYLRTAEERTESAREQSQQAVIDIDDLDMLATPESILLSAVSGEDAQDRSDRTILTPWVKFLWESYCQCLELLRTNAHVETLYHDIARMAFAFCLKYNRKTEFRKLCDKLRKHLEDISKLPAQTANVSIHKPETQQLNLDTRLVQLDSAIQMELWQEAYKAIEDIHGLMNLSKKLPVPKTMANYYQKLAMVFWKAGNYLFHAAALFKLFQLSKEMKKNITPEELQRMACRVLLATLSIPLPSAHPEFDRFIETDKSPLEKAQRLAILLGLSQPPTRASLLKDIVRMNVVSLASPRLQELYAWLEVDFHPLQLCSRVHVIVEELLADEGSPLQQYVPALQDVTLVRLIRQVSQVYQTIKIERLLELARFASAFHMERLLVDCVRHNDMQIRIDHRTKCVHFGMDLSESQREDKPEGPTLQSMPSEQVRNQLVNMATVLHRAMATINPHKKRLEREKLRMQMVMHYQETKSQEHQCILARHKIIEDRKEYLERLNTVREEEEARRQEEQARQQMLQEQKRLELEREERERKRQENEIQQIKDRHLKEKMQQISQTSHGQKILKKLNEDDIKDAEQIAAREAEELQKERRELLQKLKSQEKKIQDRKFWEQLEAERIQEAVAEREVAVQHRERLARMKTDKDIFMEKLKEERKAVYLEKLKEFEKVLEEERKKRLAERKVQRKEERRAKWLKERQEEEERKREEEQKLLEEEVRKKQEEEEQKKKMRKELEAEEYRKHKEILDRQAEQARKREREVEEKRMEEKRLEQERMAANSNWRRTPVGAVPPPPSQLRSERDVDRDAPDGPRRDRDVDWRSKSSAPPPAPTVLRDEPPPRPKAEAWRPPVRSRESDSKSVDAWRRAPDAERDSKDKSTFERDRDSRDTRESRDSRDNRDVRDSKDGRDVRDARDNRDVRDARDNRDARDARDNRDVRDARDNRDVRDGREIRDSRDRGGYDRDSRDRGYDRDKGFDRFERDRDRSGYEKDRGFDRDRDRDRDRGSGSAGGSWRSKPSEPQPDDDRRGMRLSLVIDSVASLRNVIYWNVPYRRDDRRPVPPVSRKEDRSDWRKEPSEKRTTDSSGPRRGPEDDRRRMDDRGRGDRSLGARDDPSARDSRRE</sequence>
<evidence type="ECO:0000256" key="3">
    <source>
        <dbReference type="ARBA" id="ARBA00022540"/>
    </source>
</evidence>
<evidence type="ECO:0000259" key="8">
    <source>
        <dbReference type="PROSITE" id="PS50250"/>
    </source>
</evidence>
<dbReference type="FunFam" id="4.10.860.10:FF:000001">
    <property type="entry name" value="Eukaryotic translation initiation factor 3 subunit A"/>
    <property type="match status" value="1"/>
</dbReference>
<keyword evidence="2 6" id="KW-0963">Cytoplasm</keyword>
<dbReference type="GO" id="GO:0016282">
    <property type="term" value="C:eukaryotic 43S preinitiation complex"/>
    <property type="evidence" value="ECO:0007669"/>
    <property type="project" value="UniProtKB-UniRule"/>
</dbReference>
<dbReference type="GO" id="GO:0043614">
    <property type="term" value="C:multi-eIF complex"/>
    <property type="evidence" value="ECO:0007669"/>
    <property type="project" value="TreeGrafter"/>
</dbReference>
<dbReference type="FunCoup" id="A0A6L2P8P9">
    <property type="interactions" value="2121"/>
</dbReference>
<dbReference type="Pfam" id="PF01399">
    <property type="entry name" value="PCI"/>
    <property type="match status" value="1"/>
</dbReference>
<evidence type="ECO:0000313" key="10">
    <source>
        <dbReference type="Proteomes" id="UP000502823"/>
    </source>
</evidence>
<evidence type="ECO:0000256" key="6">
    <source>
        <dbReference type="HAMAP-Rule" id="MF_03000"/>
    </source>
</evidence>
<keyword evidence="10" id="KW-1185">Reference proteome</keyword>
<keyword evidence="3 6" id="KW-0396">Initiation factor</keyword>
<dbReference type="GO" id="GO:0003729">
    <property type="term" value="F:mRNA binding"/>
    <property type="evidence" value="ECO:0007669"/>
    <property type="project" value="TreeGrafter"/>
</dbReference>
<feature type="compositionally biased region" description="Basic and acidic residues" evidence="7">
    <location>
        <begin position="1172"/>
        <end position="1205"/>
    </location>
</feature>
<dbReference type="GO" id="GO:0001732">
    <property type="term" value="P:formation of cytoplasmic translation initiation complex"/>
    <property type="evidence" value="ECO:0007669"/>
    <property type="project" value="UniProtKB-UniRule"/>
</dbReference>
<dbReference type="GO" id="GO:0002188">
    <property type="term" value="P:translation reinitiation"/>
    <property type="evidence" value="ECO:0007669"/>
    <property type="project" value="TreeGrafter"/>
</dbReference>
<feature type="compositionally biased region" description="Basic and acidic residues" evidence="7">
    <location>
        <begin position="883"/>
        <end position="906"/>
    </location>
</feature>
<organism evidence="9 10">
    <name type="scientific">Coptotermes formosanus</name>
    <name type="common">Formosan subterranean termite</name>
    <dbReference type="NCBI Taxonomy" id="36987"/>
    <lineage>
        <taxon>Eukaryota</taxon>
        <taxon>Metazoa</taxon>
        <taxon>Ecdysozoa</taxon>
        <taxon>Arthropoda</taxon>
        <taxon>Hexapoda</taxon>
        <taxon>Insecta</taxon>
        <taxon>Pterygota</taxon>
        <taxon>Neoptera</taxon>
        <taxon>Polyneoptera</taxon>
        <taxon>Dictyoptera</taxon>
        <taxon>Blattodea</taxon>
        <taxon>Blattoidea</taxon>
        <taxon>Termitoidae</taxon>
        <taxon>Rhinotermitidae</taxon>
        <taxon>Coptotermes</taxon>
    </lineage>
</organism>
<dbReference type="SMART" id="SM00088">
    <property type="entry name" value="PINT"/>
    <property type="match status" value="1"/>
</dbReference>
<evidence type="ECO:0000256" key="5">
    <source>
        <dbReference type="ARBA" id="ARBA00022917"/>
    </source>
</evidence>
<dbReference type="InParanoid" id="A0A6L2P8P9"/>
<dbReference type="AlphaFoldDB" id="A0A6L2P8P9"/>
<dbReference type="Proteomes" id="UP000502823">
    <property type="component" value="Unassembled WGS sequence"/>
</dbReference>
<dbReference type="GO" id="GO:0071540">
    <property type="term" value="C:eukaryotic translation initiation factor 3 complex, eIF3e"/>
    <property type="evidence" value="ECO:0007669"/>
    <property type="project" value="TreeGrafter"/>
</dbReference>
<keyword evidence="5 6" id="KW-0648">Protein biosynthesis</keyword>
<dbReference type="InterPro" id="IPR000717">
    <property type="entry name" value="PCI_dom"/>
</dbReference>
<evidence type="ECO:0000256" key="2">
    <source>
        <dbReference type="ARBA" id="ARBA00022490"/>
    </source>
</evidence>
<dbReference type="PROSITE" id="PS50250">
    <property type="entry name" value="PCI"/>
    <property type="match status" value="1"/>
</dbReference>
<accession>A0A6L2P8P9</accession>
<feature type="region of interest" description="Disordered" evidence="7">
    <location>
        <begin position="767"/>
        <end position="1113"/>
    </location>
</feature>
<name>A0A6L2P8P9_COPFO</name>
<dbReference type="EMBL" id="BLKM01000077">
    <property type="protein sequence ID" value="GFG28643.1"/>
    <property type="molecule type" value="Genomic_DNA"/>
</dbReference>
<dbReference type="PANTHER" id="PTHR14005">
    <property type="entry name" value="EUKARYOTIC TRANSLATION INITIATION FACTOR 3, THETA SUBUNIT"/>
    <property type="match status" value="1"/>
</dbReference>
<comment type="similarity">
    <text evidence="6">Belongs to the eIF-3 subunit A family.</text>
</comment>
<dbReference type="InterPro" id="IPR054711">
    <property type="entry name" value="eIF3a_PCI_TPR-like"/>
</dbReference>
<dbReference type="FunFam" id="1.25.40.860:FF:000007">
    <property type="entry name" value="Eukaryotic translation initiation factor 3 subunit A"/>
    <property type="match status" value="1"/>
</dbReference>
<evidence type="ECO:0000256" key="1">
    <source>
        <dbReference type="ARBA" id="ARBA00004496"/>
    </source>
</evidence>